<sequence length="308" mass="35625">MNNKWNQYNLKAYKVFLGFVGLSNDNTSRNLFRLFQVATYSVLVIFVTNLFSFFDDNKSFGAFGDYFGGMLNPVLTFLTFMGLLITIVLQQKELRLTRSEIKTSSIALSEQAITQEKQRFENTFFSLFEQHNQIMSLLCTARKDKWSDGGSDLKQVYTQCTRDDKVTLRDAKAKLQSQNELVGHFYRTMYQLLKLIATKHPGSQIGLECPEELLKRIPVSNEEKFYSNLVRSVLSYEVTQLLAINCYSDNDSFIKFKRLIIRYQFLEHMPLKVGNKYNPALIESIDHLGNEAFGDSQFVKEYLATLDK</sequence>
<dbReference type="EMBL" id="JAKKSL010000002">
    <property type="protein sequence ID" value="MCI2283956.1"/>
    <property type="molecule type" value="Genomic_DNA"/>
</dbReference>
<protein>
    <submittedName>
        <fullName evidence="2">Phage abortive infection protein</fullName>
    </submittedName>
</protein>
<keyword evidence="1" id="KW-1133">Transmembrane helix</keyword>
<dbReference type="Proteomes" id="UP001139646">
    <property type="component" value="Unassembled WGS sequence"/>
</dbReference>
<dbReference type="Pfam" id="PF16872">
    <property type="entry name" value="putAbiC"/>
    <property type="match status" value="1"/>
</dbReference>
<feature type="transmembrane region" description="Helical" evidence="1">
    <location>
        <begin position="66"/>
        <end position="89"/>
    </location>
</feature>
<keyword evidence="1" id="KW-0812">Transmembrane</keyword>
<keyword evidence="1" id="KW-0472">Membrane</keyword>
<evidence type="ECO:0000256" key="1">
    <source>
        <dbReference type="SAM" id="Phobius"/>
    </source>
</evidence>
<dbReference type="RefSeq" id="WP_242286323.1">
    <property type="nucleotide sequence ID" value="NZ_JAKKSL010000002.1"/>
</dbReference>
<name>A0ABS9X128_9GAMM</name>
<evidence type="ECO:0000313" key="3">
    <source>
        <dbReference type="Proteomes" id="UP001139646"/>
    </source>
</evidence>
<comment type="caution">
    <text evidence="2">The sequence shown here is derived from an EMBL/GenBank/DDBJ whole genome shotgun (WGS) entry which is preliminary data.</text>
</comment>
<feature type="transmembrane region" description="Helical" evidence="1">
    <location>
        <begin position="34"/>
        <end position="54"/>
    </location>
</feature>
<evidence type="ECO:0000313" key="2">
    <source>
        <dbReference type="EMBL" id="MCI2283956.1"/>
    </source>
</evidence>
<reference evidence="2" key="1">
    <citation type="submission" date="2022-01" db="EMBL/GenBank/DDBJ databases">
        <title>Colwellia maritima, isolated from seawater.</title>
        <authorList>
            <person name="Kristyanto S."/>
            <person name="Jung J."/>
            <person name="Jeon C.O."/>
        </authorList>
    </citation>
    <scope>NUCLEOTIDE SEQUENCE</scope>
    <source>
        <strain evidence="2">MSW7</strain>
    </source>
</reference>
<proteinExistence type="predicted"/>
<accession>A0ABS9X128</accession>
<gene>
    <name evidence="2" type="ORF">L3081_11780</name>
</gene>
<keyword evidence="3" id="KW-1185">Reference proteome</keyword>
<organism evidence="2 3">
    <name type="scientific">Colwellia maritima</name>
    <dbReference type="NCBI Taxonomy" id="2912588"/>
    <lineage>
        <taxon>Bacteria</taxon>
        <taxon>Pseudomonadati</taxon>
        <taxon>Pseudomonadota</taxon>
        <taxon>Gammaproteobacteria</taxon>
        <taxon>Alteromonadales</taxon>
        <taxon>Colwelliaceae</taxon>
        <taxon>Colwellia</taxon>
    </lineage>
</organism>
<dbReference type="InterPro" id="IPR031709">
    <property type="entry name" value="PutAbiC"/>
</dbReference>